<keyword evidence="2" id="KW-1185">Reference proteome</keyword>
<dbReference type="SUPFAM" id="SSF53448">
    <property type="entry name" value="Nucleotide-diphospho-sugar transferases"/>
    <property type="match status" value="1"/>
</dbReference>
<keyword evidence="1" id="KW-0808">Transferase</keyword>
<dbReference type="OrthoDB" id="583646at2"/>
<dbReference type="InterPro" id="IPR029044">
    <property type="entry name" value="Nucleotide-diphossugar_trans"/>
</dbReference>
<dbReference type="PATRIC" id="fig|1623450.3.peg.848"/>
<dbReference type="GO" id="GO:0016757">
    <property type="term" value="F:glycosyltransferase activity"/>
    <property type="evidence" value="ECO:0007669"/>
    <property type="project" value="InterPro"/>
</dbReference>
<evidence type="ECO:0000313" key="2">
    <source>
        <dbReference type="Proteomes" id="UP000066549"/>
    </source>
</evidence>
<dbReference type="Proteomes" id="UP000066549">
    <property type="component" value="Chromosome"/>
</dbReference>
<dbReference type="AlphaFoldDB" id="A0A0H4IZS8"/>
<dbReference type="Pfam" id="PF01501">
    <property type="entry name" value="Glyco_transf_8"/>
    <property type="match status" value="1"/>
</dbReference>
<sequence>MINVYVGYDEREAIAYHVFCHSVIKNTSIPVKITPLVLSQLKEFNETHQDRSNDFVYSRFLTPYLNEFNGWAIFADGDMICQADLKELIGMADPNKALMVVKHDYQTKASIKYLGNINENYPRKNWSSVILWNCSHPKHKILTPEFVSNQTGKFLHRFSWLDDNDIGELPVEWNWLACEYEKNADAKLIHYTLGTPCFKDFRDTDMAEIWYDYYESAKKGFDQ</sequence>
<evidence type="ECO:0000313" key="1">
    <source>
        <dbReference type="EMBL" id="AKO66481.1"/>
    </source>
</evidence>
<dbReference type="InterPro" id="IPR002495">
    <property type="entry name" value="Glyco_trans_8"/>
</dbReference>
<gene>
    <name evidence="1" type="ORF">VI33_04275</name>
</gene>
<accession>A0A0H4IZS8</accession>
<protein>
    <submittedName>
        <fullName evidence="1">Glycosyltransferase</fullName>
    </submittedName>
</protein>
<proteinExistence type="predicted"/>
<name>A0A0H4IZS8_9PROT</name>
<dbReference type="PANTHER" id="PTHR35105">
    <property type="entry name" value="EXPRESSED PROTEIN"/>
    <property type="match status" value="1"/>
</dbReference>
<dbReference type="Gene3D" id="3.90.550.10">
    <property type="entry name" value="Spore Coat Polysaccharide Biosynthesis Protein SpsA, Chain A"/>
    <property type="match status" value="1"/>
</dbReference>
<dbReference type="EMBL" id="CP011002">
    <property type="protein sequence ID" value="AKO66481.1"/>
    <property type="molecule type" value="Genomic_DNA"/>
</dbReference>
<reference evidence="1 2" key="1">
    <citation type="submission" date="2015-03" db="EMBL/GenBank/DDBJ databases">
        <title>Comparative analysis of the OM43 clade including a novel species from Red Sea uncovers genomic and metabolic diversity among marine methylotrophs.</title>
        <authorList>
            <person name="Jimenez-Infante F."/>
            <person name="Ngugi D.K."/>
            <person name="Vinu M."/>
            <person name="Alam I."/>
            <person name="Kamau A."/>
            <person name="Blom J."/>
            <person name="Bajic V.B."/>
            <person name="Stingl U."/>
        </authorList>
    </citation>
    <scope>NUCLEOTIDE SEQUENCE [LARGE SCALE GENOMIC DNA]</scope>
    <source>
        <strain evidence="1 2">MBRSH7</strain>
    </source>
</reference>
<organism evidence="1 2">
    <name type="scientific">Methylophilales bacterium MBRS-H7</name>
    <dbReference type="NCBI Taxonomy" id="1623450"/>
    <lineage>
        <taxon>Bacteria</taxon>
        <taxon>Pseudomonadati</taxon>
        <taxon>Pseudomonadota</taxon>
        <taxon>Betaproteobacteria</taxon>
        <taxon>Nitrosomonadales</taxon>
        <taxon>OM43 clade</taxon>
    </lineage>
</organism>
<dbReference type="PANTHER" id="PTHR35105:SF2">
    <property type="entry name" value="PROTEIN CDI"/>
    <property type="match status" value="1"/>
</dbReference>